<evidence type="ECO:0000256" key="6">
    <source>
        <dbReference type="SAM" id="Coils"/>
    </source>
</evidence>
<dbReference type="Pfam" id="PF02365">
    <property type="entry name" value="NAM"/>
    <property type="match status" value="1"/>
</dbReference>
<dbReference type="FunCoup" id="A0A2I4DSM4">
    <property type="interactions" value="2474"/>
</dbReference>
<dbReference type="GO" id="GO:0005634">
    <property type="term" value="C:nucleus"/>
    <property type="evidence" value="ECO:0007669"/>
    <property type="project" value="UniProtKB-SubCell"/>
</dbReference>
<evidence type="ECO:0000313" key="9">
    <source>
        <dbReference type="RefSeq" id="XP_018810147.1"/>
    </source>
</evidence>
<proteinExistence type="predicted"/>
<dbReference type="PANTHER" id="PTHR31744">
    <property type="entry name" value="PROTEIN CUP-SHAPED COTYLEDON 2-RELATED"/>
    <property type="match status" value="1"/>
</dbReference>
<dbReference type="PANTHER" id="PTHR31744:SF210">
    <property type="entry name" value="NAC DOMAIN-CONTAINING PROTEIN 86-LIKE"/>
    <property type="match status" value="1"/>
</dbReference>
<dbReference type="OrthoDB" id="645697at2759"/>
<evidence type="ECO:0000256" key="4">
    <source>
        <dbReference type="ARBA" id="ARBA00023163"/>
    </source>
</evidence>
<name>A0A2I4DSM4_JUGRE</name>
<dbReference type="PROSITE" id="PS51005">
    <property type="entry name" value="NAC"/>
    <property type="match status" value="1"/>
</dbReference>
<dbReference type="GO" id="GO:0006355">
    <property type="term" value="P:regulation of DNA-templated transcription"/>
    <property type="evidence" value="ECO:0007669"/>
    <property type="project" value="InterPro"/>
</dbReference>
<keyword evidence="3" id="KW-0238">DNA-binding</keyword>
<dbReference type="FunFam" id="2.170.150.80:FF:000002">
    <property type="entry name" value="Nac domain-containing protein 86"/>
    <property type="match status" value="1"/>
</dbReference>
<keyword evidence="6" id="KW-0175">Coiled coil</keyword>
<dbReference type="STRING" id="51240.A0A2I4DSM4"/>
<gene>
    <name evidence="9" type="primary">LOC108983076</name>
</gene>
<dbReference type="SUPFAM" id="SSF101941">
    <property type="entry name" value="NAC domain"/>
    <property type="match status" value="1"/>
</dbReference>
<protein>
    <submittedName>
        <fullName evidence="9">NAC domain containing protein 50-like</fullName>
    </submittedName>
</protein>
<keyword evidence="2" id="KW-0805">Transcription regulation</keyword>
<keyword evidence="8" id="KW-1185">Reference proteome</keyword>
<feature type="compositionally biased region" description="Polar residues" evidence="7">
    <location>
        <begin position="353"/>
        <end position="372"/>
    </location>
</feature>
<evidence type="ECO:0000256" key="5">
    <source>
        <dbReference type="ARBA" id="ARBA00023242"/>
    </source>
</evidence>
<dbReference type="GO" id="GO:0003677">
    <property type="term" value="F:DNA binding"/>
    <property type="evidence" value="ECO:0007669"/>
    <property type="project" value="UniProtKB-KW"/>
</dbReference>
<keyword evidence="4" id="KW-0804">Transcription</keyword>
<dbReference type="Proteomes" id="UP000235220">
    <property type="component" value="Chromosome 12"/>
</dbReference>
<dbReference type="AlphaFoldDB" id="A0A2I4DSM4"/>
<dbReference type="InterPro" id="IPR036093">
    <property type="entry name" value="NAC_dom_sf"/>
</dbReference>
<dbReference type="InterPro" id="IPR003441">
    <property type="entry name" value="NAC-dom"/>
</dbReference>
<feature type="coiled-coil region" evidence="6">
    <location>
        <begin position="442"/>
        <end position="490"/>
    </location>
</feature>
<dbReference type="Gramene" id="Jr12_21640_p1">
    <property type="protein sequence ID" value="cds.Jr12_21640_p1"/>
    <property type="gene ID" value="Jr12_21640"/>
</dbReference>
<feature type="region of interest" description="Disordered" evidence="7">
    <location>
        <begin position="352"/>
        <end position="379"/>
    </location>
</feature>
<evidence type="ECO:0000256" key="1">
    <source>
        <dbReference type="ARBA" id="ARBA00004123"/>
    </source>
</evidence>
<evidence type="ECO:0000256" key="2">
    <source>
        <dbReference type="ARBA" id="ARBA00023015"/>
    </source>
</evidence>
<evidence type="ECO:0000256" key="3">
    <source>
        <dbReference type="ARBA" id="ARBA00023125"/>
    </source>
</evidence>
<comment type="subcellular location">
    <subcellularLocation>
        <location evidence="1">Nucleus</location>
    </subcellularLocation>
</comment>
<sequence>MGRDTPALPATPSTAPTALAPGFRFHPTDEELVIYYLKRKVDGKPFRINAISEVDIYKSEPWDLADKSGLKTRDQEWYFFSALDKKYGNGARMNRATSKGYWKATGKDRVVHHGSRKVGLKKTLVFHNGRAPGGMRTNWVMHEYRLADEELKKAQDAYVLCRVFHKKNIGPPNSHRYAPFIEEDWDDGTPAFLSGKEARNELVAGHDARAEGDDHDARAEGDGHDARAEGDDHDARAEGHDHDARAEEAGHVACAEKGHGAFVEGNGHCAFVENNYDECVENCQDSFVDGNSVEQDTQSINEAPRRANEVPRDSQNALVVCKCEKTDDCRLPYMDNQRPFPLIKYKRRRHYELNSNHSNPSETSTRMSQDHGSSTTTTAATTLMTTTSTTTTTTATTRNFLSALVEYSLLESFEPKDSLSVSPEFDPASLDSSVPPSCLKFIQDLQNEIHKISVERETLKFEMMSAQTMINILQSRIDLLNKENEDLRKSNQDVK</sequence>
<evidence type="ECO:0000256" key="7">
    <source>
        <dbReference type="SAM" id="MobiDB-lite"/>
    </source>
</evidence>
<keyword evidence="5" id="KW-0539">Nucleus</keyword>
<dbReference type="Gene3D" id="2.170.150.80">
    <property type="entry name" value="NAC domain"/>
    <property type="match status" value="1"/>
</dbReference>
<organism evidence="8 9">
    <name type="scientific">Juglans regia</name>
    <name type="common">English walnut</name>
    <dbReference type="NCBI Taxonomy" id="51240"/>
    <lineage>
        <taxon>Eukaryota</taxon>
        <taxon>Viridiplantae</taxon>
        <taxon>Streptophyta</taxon>
        <taxon>Embryophyta</taxon>
        <taxon>Tracheophyta</taxon>
        <taxon>Spermatophyta</taxon>
        <taxon>Magnoliopsida</taxon>
        <taxon>eudicotyledons</taxon>
        <taxon>Gunneridae</taxon>
        <taxon>Pentapetalae</taxon>
        <taxon>rosids</taxon>
        <taxon>fabids</taxon>
        <taxon>Fagales</taxon>
        <taxon>Juglandaceae</taxon>
        <taxon>Juglans</taxon>
    </lineage>
</organism>
<evidence type="ECO:0000313" key="8">
    <source>
        <dbReference type="Proteomes" id="UP000235220"/>
    </source>
</evidence>
<dbReference type="KEGG" id="jre:108983076"/>
<feature type="region of interest" description="Disordered" evidence="7">
    <location>
        <begin position="1"/>
        <end position="21"/>
    </location>
</feature>
<accession>A0A2I4DSM4</accession>
<reference evidence="9" key="1">
    <citation type="submission" date="2025-08" db="UniProtKB">
        <authorList>
            <consortium name="RefSeq"/>
        </authorList>
    </citation>
    <scope>IDENTIFICATION</scope>
    <source>
        <tissue evidence="9">Leaves</tissue>
    </source>
</reference>
<feature type="region of interest" description="Disordered" evidence="7">
    <location>
        <begin position="207"/>
        <end position="241"/>
    </location>
</feature>
<dbReference type="GeneID" id="108983076"/>
<dbReference type="RefSeq" id="XP_018810147.1">
    <property type="nucleotide sequence ID" value="XM_018954602.2"/>
</dbReference>